<evidence type="ECO:0000313" key="2">
    <source>
        <dbReference type="EMBL" id="QEL17138.1"/>
    </source>
</evidence>
<dbReference type="GO" id="GO:0004519">
    <property type="term" value="F:endonuclease activity"/>
    <property type="evidence" value="ECO:0007669"/>
    <property type="project" value="UniProtKB-KW"/>
</dbReference>
<organism evidence="2 3">
    <name type="scientific">Limnoglobus roseus</name>
    <dbReference type="NCBI Taxonomy" id="2598579"/>
    <lineage>
        <taxon>Bacteria</taxon>
        <taxon>Pseudomonadati</taxon>
        <taxon>Planctomycetota</taxon>
        <taxon>Planctomycetia</taxon>
        <taxon>Gemmatales</taxon>
        <taxon>Gemmataceae</taxon>
        <taxon>Limnoglobus</taxon>
    </lineage>
</organism>
<keyword evidence="2" id="KW-0378">Hydrolase</keyword>
<proteinExistence type="predicted"/>
<gene>
    <name evidence="2" type="ORF">PX52LOC_04119</name>
</gene>
<dbReference type="Proteomes" id="UP000324974">
    <property type="component" value="Chromosome"/>
</dbReference>
<dbReference type="AlphaFoldDB" id="A0A5C1AJQ5"/>
<evidence type="ECO:0000256" key="1">
    <source>
        <dbReference type="SAM" id="MobiDB-lite"/>
    </source>
</evidence>
<evidence type="ECO:0000313" key="3">
    <source>
        <dbReference type="Proteomes" id="UP000324974"/>
    </source>
</evidence>
<keyword evidence="3" id="KW-1185">Reference proteome</keyword>
<reference evidence="3" key="1">
    <citation type="submission" date="2019-08" db="EMBL/GenBank/DDBJ databases">
        <title>Limnoglobus roseus gen. nov., sp. nov., a novel freshwater planctomycete with a giant genome from the family Gemmataceae.</title>
        <authorList>
            <person name="Kulichevskaya I.S."/>
            <person name="Naumoff D.G."/>
            <person name="Miroshnikov K."/>
            <person name="Ivanova A."/>
            <person name="Philippov D.A."/>
            <person name="Hakobyan A."/>
            <person name="Rijpstra I.C."/>
            <person name="Sinninghe Damste J.S."/>
            <person name="Liesack W."/>
            <person name="Dedysh S.N."/>
        </authorList>
    </citation>
    <scope>NUCLEOTIDE SEQUENCE [LARGE SCALE GENOMIC DNA]</scope>
    <source>
        <strain evidence="3">PX52</strain>
    </source>
</reference>
<sequence>MKSAKKKASATAKAAPPPPSSPPWERIPLGRGYWMLCDAADYPTLSRYKWRVRVAGNSIRPLTDYRRGRRRTTGGPEAVLLAIPRGHAVAFENFCPLDFRRANLRVVTRAAARARTPRPVRGCPGLCRSSTAGAWVGFYTDANGHRRYLGAFPTRAEAEERVRSAAGNAVPAWVWQALNDPRVNESRRLMLDLRALLDDWMAAPGQPLDGRLWELHVALVREMEGVLKPEPRPGDAGKRAAAKGSPRATSAGPRTREGSPSPSESEKAKGSVSTKAVA</sequence>
<feature type="compositionally biased region" description="Basic and acidic residues" evidence="1">
    <location>
        <begin position="227"/>
        <end position="238"/>
    </location>
</feature>
<dbReference type="RefSeq" id="WP_149111783.1">
    <property type="nucleotide sequence ID" value="NZ_CP042425.1"/>
</dbReference>
<name>A0A5C1AJQ5_9BACT</name>
<dbReference type="KEGG" id="lrs:PX52LOC_04119"/>
<keyword evidence="2" id="KW-0540">Nuclease</keyword>
<dbReference type="EMBL" id="CP042425">
    <property type="protein sequence ID" value="QEL17138.1"/>
    <property type="molecule type" value="Genomic_DNA"/>
</dbReference>
<protein>
    <submittedName>
        <fullName evidence="2">Endonuclease</fullName>
    </submittedName>
</protein>
<feature type="region of interest" description="Disordered" evidence="1">
    <location>
        <begin position="227"/>
        <end position="278"/>
    </location>
</feature>
<accession>A0A5C1AJQ5</accession>
<keyword evidence="2" id="KW-0255">Endonuclease</keyword>
<feature type="region of interest" description="Disordered" evidence="1">
    <location>
        <begin position="1"/>
        <end position="24"/>
    </location>
</feature>
<dbReference type="OrthoDB" id="8974199at2"/>